<evidence type="ECO:0000313" key="1">
    <source>
        <dbReference type="EMBL" id="CAG8528382.1"/>
    </source>
</evidence>
<feature type="non-terminal residue" evidence="1">
    <location>
        <position position="196"/>
    </location>
</feature>
<name>A0ACA9LFW7_9GLOM</name>
<organism evidence="1 2">
    <name type="scientific">Dentiscutata heterogama</name>
    <dbReference type="NCBI Taxonomy" id="1316150"/>
    <lineage>
        <taxon>Eukaryota</taxon>
        <taxon>Fungi</taxon>
        <taxon>Fungi incertae sedis</taxon>
        <taxon>Mucoromycota</taxon>
        <taxon>Glomeromycotina</taxon>
        <taxon>Glomeromycetes</taxon>
        <taxon>Diversisporales</taxon>
        <taxon>Gigasporaceae</taxon>
        <taxon>Dentiscutata</taxon>
    </lineage>
</organism>
<dbReference type="Proteomes" id="UP000789702">
    <property type="component" value="Unassembled WGS sequence"/>
</dbReference>
<proteinExistence type="predicted"/>
<dbReference type="EMBL" id="CAJVPU010004132">
    <property type="protein sequence ID" value="CAG8528382.1"/>
    <property type="molecule type" value="Genomic_DNA"/>
</dbReference>
<evidence type="ECO:0000313" key="2">
    <source>
        <dbReference type="Proteomes" id="UP000789702"/>
    </source>
</evidence>
<comment type="caution">
    <text evidence="1">The sequence shown here is derived from an EMBL/GenBank/DDBJ whole genome shotgun (WGS) entry which is preliminary data.</text>
</comment>
<sequence>MSINPREKLSSIHEELLSAEHQIKNRSLPDLCKIIDYLPRIESRIYLIQYYSIEAAENAFKKKQVQNNAYQVFSNLQRSRIKEICSNANYFLGCCYENGVGCDKNDRLALFHFDLAGKAAIDAGEINFTNFTNSDEIISPHFTTFYQHLYSELVMLWIGAQPELYWAQPGELPAPKRPATNQRHQTTTLKRLLRKS</sequence>
<reference evidence="1" key="1">
    <citation type="submission" date="2021-06" db="EMBL/GenBank/DDBJ databases">
        <authorList>
            <person name="Kallberg Y."/>
            <person name="Tangrot J."/>
            <person name="Rosling A."/>
        </authorList>
    </citation>
    <scope>NUCLEOTIDE SEQUENCE</scope>
    <source>
        <strain evidence="1">IL203A</strain>
    </source>
</reference>
<gene>
    <name evidence="1" type="ORF">DHETER_LOCUS4253</name>
</gene>
<accession>A0ACA9LFW7</accession>
<protein>
    <submittedName>
        <fullName evidence="1">13133_t:CDS:1</fullName>
    </submittedName>
</protein>
<keyword evidence="2" id="KW-1185">Reference proteome</keyword>